<keyword evidence="4" id="KW-1133">Transmembrane helix</keyword>
<gene>
    <name evidence="8" type="ORF">E2C01_051264</name>
</gene>
<dbReference type="PANTHER" id="PTHR42643">
    <property type="entry name" value="IONOTROPIC RECEPTOR 20A-RELATED"/>
    <property type="match status" value="1"/>
</dbReference>
<evidence type="ECO:0000256" key="3">
    <source>
        <dbReference type="ARBA" id="ARBA00022692"/>
    </source>
</evidence>
<evidence type="ECO:0000313" key="9">
    <source>
        <dbReference type="Proteomes" id="UP000324222"/>
    </source>
</evidence>
<keyword evidence="9" id="KW-1185">Reference proteome</keyword>
<accession>A0A5B7GJ41</accession>
<evidence type="ECO:0008006" key="10">
    <source>
        <dbReference type="Google" id="ProtNLM"/>
    </source>
</evidence>
<comment type="caution">
    <text evidence="8">The sequence shown here is derived from an EMBL/GenBank/DDBJ whole genome shotgun (WGS) entry which is preliminary data.</text>
</comment>
<dbReference type="GO" id="GO:0005886">
    <property type="term" value="C:plasma membrane"/>
    <property type="evidence" value="ECO:0007669"/>
    <property type="project" value="UniProtKB-SubCell"/>
</dbReference>
<evidence type="ECO:0000256" key="6">
    <source>
        <dbReference type="ARBA" id="ARBA00023170"/>
    </source>
</evidence>
<organism evidence="8 9">
    <name type="scientific">Portunus trituberculatus</name>
    <name type="common">Swimming crab</name>
    <name type="synonym">Neptunus trituberculatus</name>
    <dbReference type="NCBI Taxonomy" id="210409"/>
    <lineage>
        <taxon>Eukaryota</taxon>
        <taxon>Metazoa</taxon>
        <taxon>Ecdysozoa</taxon>
        <taxon>Arthropoda</taxon>
        <taxon>Crustacea</taxon>
        <taxon>Multicrustacea</taxon>
        <taxon>Malacostraca</taxon>
        <taxon>Eumalacostraca</taxon>
        <taxon>Eucarida</taxon>
        <taxon>Decapoda</taxon>
        <taxon>Pleocyemata</taxon>
        <taxon>Brachyura</taxon>
        <taxon>Eubrachyura</taxon>
        <taxon>Portunoidea</taxon>
        <taxon>Portunidae</taxon>
        <taxon>Portuninae</taxon>
        <taxon>Portunus</taxon>
    </lineage>
</organism>
<evidence type="ECO:0000256" key="5">
    <source>
        <dbReference type="ARBA" id="ARBA00023136"/>
    </source>
</evidence>
<evidence type="ECO:0000313" key="8">
    <source>
        <dbReference type="EMBL" id="MPC57287.1"/>
    </source>
</evidence>
<comment type="subcellular location">
    <subcellularLocation>
        <location evidence="1">Cell membrane</location>
        <topology evidence="1">Multi-pass membrane protein</topology>
    </subcellularLocation>
</comment>
<protein>
    <recommendedName>
        <fullName evidence="10">Ionotropic glutamate receptor C-terminal domain-containing protein</fullName>
    </recommendedName>
</protein>
<keyword evidence="6" id="KW-0675">Receptor</keyword>
<evidence type="ECO:0000256" key="1">
    <source>
        <dbReference type="ARBA" id="ARBA00004651"/>
    </source>
</evidence>
<keyword evidence="7" id="KW-0325">Glycoprotein</keyword>
<keyword evidence="3" id="KW-0812">Transmembrane</keyword>
<evidence type="ECO:0000256" key="4">
    <source>
        <dbReference type="ARBA" id="ARBA00022989"/>
    </source>
</evidence>
<dbReference type="PANTHER" id="PTHR42643:SF24">
    <property type="entry name" value="IONOTROPIC RECEPTOR 60A"/>
    <property type="match status" value="1"/>
</dbReference>
<evidence type="ECO:0000256" key="2">
    <source>
        <dbReference type="ARBA" id="ARBA00022475"/>
    </source>
</evidence>
<dbReference type="EMBL" id="VSRR010014660">
    <property type="protein sequence ID" value="MPC57287.1"/>
    <property type="molecule type" value="Genomic_DNA"/>
</dbReference>
<dbReference type="AlphaFoldDB" id="A0A5B7GJ41"/>
<dbReference type="Gene3D" id="1.10.287.70">
    <property type="match status" value="1"/>
</dbReference>
<dbReference type="InterPro" id="IPR052192">
    <property type="entry name" value="Insect_Ionotropic_Sensory_Rcpt"/>
</dbReference>
<name>A0A5B7GJ41_PORTR</name>
<sequence>MKFNVKGKYLNFFDYQQTASILQDVNFGLGPFSIDAARNEVIEFTWPISFVVVKVFAGRAVWIEGNVWWWERLILGVWMLMTLVLMRSYESTLMSLLAVRHLPQPYQTLRAVLDDHSVGMVWHKQGAIMQAIMDATSGIFIEVKASEEEGRLTKLPLYAYASIVDQIISHAKVIIDYDVITTVVRNDHFSETGRCDFYFGHERILSHPISLISQKDSPLIPVFNKR</sequence>
<evidence type="ECO:0000256" key="7">
    <source>
        <dbReference type="ARBA" id="ARBA00023180"/>
    </source>
</evidence>
<proteinExistence type="predicted"/>
<reference evidence="8 9" key="1">
    <citation type="submission" date="2019-05" db="EMBL/GenBank/DDBJ databases">
        <title>Another draft genome of Portunus trituberculatus and its Hox gene families provides insights of decapod evolution.</title>
        <authorList>
            <person name="Jeong J.-H."/>
            <person name="Song I."/>
            <person name="Kim S."/>
            <person name="Choi T."/>
            <person name="Kim D."/>
            <person name="Ryu S."/>
            <person name="Kim W."/>
        </authorList>
    </citation>
    <scope>NUCLEOTIDE SEQUENCE [LARGE SCALE GENOMIC DNA]</scope>
    <source>
        <tissue evidence="8">Muscle</tissue>
    </source>
</reference>
<keyword evidence="5" id="KW-0472">Membrane</keyword>
<keyword evidence="2" id="KW-1003">Cell membrane</keyword>
<dbReference type="OrthoDB" id="6503370at2759"/>
<dbReference type="Proteomes" id="UP000324222">
    <property type="component" value="Unassembled WGS sequence"/>
</dbReference>